<evidence type="ECO:0000313" key="2">
    <source>
        <dbReference type="Proteomes" id="UP000276133"/>
    </source>
</evidence>
<comment type="caution">
    <text evidence="1">The sequence shown here is derived from an EMBL/GenBank/DDBJ whole genome shotgun (WGS) entry which is preliminary data.</text>
</comment>
<proteinExistence type="predicted"/>
<keyword evidence="2" id="KW-1185">Reference proteome</keyword>
<organism evidence="1 2">
    <name type="scientific">Brachionus plicatilis</name>
    <name type="common">Marine rotifer</name>
    <name type="synonym">Brachionus muelleri</name>
    <dbReference type="NCBI Taxonomy" id="10195"/>
    <lineage>
        <taxon>Eukaryota</taxon>
        <taxon>Metazoa</taxon>
        <taxon>Spiralia</taxon>
        <taxon>Gnathifera</taxon>
        <taxon>Rotifera</taxon>
        <taxon>Eurotatoria</taxon>
        <taxon>Monogononta</taxon>
        <taxon>Pseudotrocha</taxon>
        <taxon>Ploima</taxon>
        <taxon>Brachionidae</taxon>
        <taxon>Brachionus</taxon>
    </lineage>
</organism>
<dbReference type="AlphaFoldDB" id="A0A3M7S2W3"/>
<dbReference type="Proteomes" id="UP000276133">
    <property type="component" value="Unassembled WGS sequence"/>
</dbReference>
<name>A0A3M7S2W3_BRAPC</name>
<dbReference type="EMBL" id="REGN01002122">
    <property type="protein sequence ID" value="RNA30121.1"/>
    <property type="molecule type" value="Genomic_DNA"/>
</dbReference>
<accession>A0A3M7S2W3</accession>
<sequence length="150" mass="16169">MKDKLALFSLFTPSGGNDNPPKTKTPVPPKAMLSTAAVVADAPVIIPKDAPTFGSKLPKPMRFSTMLVILPSSSIDSFLEDFECSNSLLIPFDIFERAKSISSKSSSSSSFSDSGLKASDITFMCTMASSKWGNAIFKLCCVFMTNFMND</sequence>
<reference evidence="1 2" key="1">
    <citation type="journal article" date="2018" name="Sci. Rep.">
        <title>Genomic signatures of local adaptation to the degree of environmental predictability in rotifers.</title>
        <authorList>
            <person name="Franch-Gras L."/>
            <person name="Hahn C."/>
            <person name="Garcia-Roger E.M."/>
            <person name="Carmona M.J."/>
            <person name="Serra M."/>
            <person name="Gomez A."/>
        </authorList>
    </citation>
    <scope>NUCLEOTIDE SEQUENCE [LARGE SCALE GENOMIC DNA]</scope>
    <source>
        <strain evidence="1">HYR1</strain>
    </source>
</reference>
<protein>
    <submittedName>
        <fullName evidence="1">Uncharacterized protein</fullName>
    </submittedName>
</protein>
<gene>
    <name evidence="1" type="ORF">BpHYR1_005469</name>
</gene>
<evidence type="ECO:0000313" key="1">
    <source>
        <dbReference type="EMBL" id="RNA30121.1"/>
    </source>
</evidence>